<dbReference type="SUPFAM" id="SSF82771">
    <property type="entry name" value="GIY-YIG endonuclease"/>
    <property type="match status" value="1"/>
</dbReference>
<proteinExistence type="inferred from homology"/>
<gene>
    <name evidence="3" type="ORF">COV53_02995</name>
</gene>
<comment type="caution">
    <text evidence="3">The sequence shown here is derived from an EMBL/GenBank/DDBJ whole genome shotgun (WGS) entry which is preliminary data.</text>
</comment>
<dbReference type="AlphaFoldDB" id="A0A2H0NHS7"/>
<dbReference type="Gene3D" id="3.40.1440.10">
    <property type="entry name" value="GIY-YIG endonuclease"/>
    <property type="match status" value="1"/>
</dbReference>
<dbReference type="Pfam" id="PF01541">
    <property type="entry name" value="GIY-YIG"/>
    <property type="match status" value="1"/>
</dbReference>
<sequence length="96" mass="11679">MNKHWYVYILTNYQNTVLYTGITNSLLRRILEHKKGLVQNSFTHKYRLYKLVWFEEFNSPQEAIESEKKIKGWTRKKKIALINANNPRFQDLFTLR</sequence>
<dbReference type="PROSITE" id="PS50164">
    <property type="entry name" value="GIY_YIG"/>
    <property type="match status" value="1"/>
</dbReference>
<comment type="similarity">
    <text evidence="1">Belongs to the UPF0213 family.</text>
</comment>
<accession>A0A2H0NHS7</accession>
<dbReference type="PANTHER" id="PTHR34477:SF5">
    <property type="entry name" value="BSL5627 PROTEIN"/>
    <property type="match status" value="1"/>
</dbReference>
<dbReference type="PANTHER" id="PTHR34477">
    <property type="entry name" value="UPF0213 PROTEIN YHBQ"/>
    <property type="match status" value="1"/>
</dbReference>
<dbReference type="Proteomes" id="UP000230707">
    <property type="component" value="Unassembled WGS sequence"/>
</dbReference>
<dbReference type="EMBL" id="PCWS01000069">
    <property type="protein sequence ID" value="PIR08440.1"/>
    <property type="molecule type" value="Genomic_DNA"/>
</dbReference>
<protein>
    <recommendedName>
        <fullName evidence="2">GIY-YIG domain-containing protein</fullName>
    </recommendedName>
</protein>
<dbReference type="InterPro" id="IPR050190">
    <property type="entry name" value="UPF0213_domain"/>
</dbReference>
<evidence type="ECO:0000256" key="1">
    <source>
        <dbReference type="ARBA" id="ARBA00007435"/>
    </source>
</evidence>
<dbReference type="InterPro" id="IPR035901">
    <property type="entry name" value="GIY-YIG_endonuc_sf"/>
</dbReference>
<dbReference type="InterPro" id="IPR000305">
    <property type="entry name" value="GIY-YIG_endonuc"/>
</dbReference>
<evidence type="ECO:0000259" key="2">
    <source>
        <dbReference type="PROSITE" id="PS50164"/>
    </source>
</evidence>
<organism evidence="3 4">
    <name type="scientific">Candidatus Gottesmanbacteria bacterium CG11_big_fil_rev_8_21_14_0_20_37_11</name>
    <dbReference type="NCBI Taxonomy" id="1974575"/>
    <lineage>
        <taxon>Bacteria</taxon>
        <taxon>Candidatus Gottesmaniibacteriota</taxon>
    </lineage>
</organism>
<feature type="domain" description="GIY-YIG" evidence="2">
    <location>
        <begin position="3"/>
        <end position="80"/>
    </location>
</feature>
<evidence type="ECO:0000313" key="3">
    <source>
        <dbReference type="EMBL" id="PIR08440.1"/>
    </source>
</evidence>
<dbReference type="CDD" id="cd10448">
    <property type="entry name" value="GIY-YIG_unchar_3"/>
    <property type="match status" value="1"/>
</dbReference>
<evidence type="ECO:0000313" key="4">
    <source>
        <dbReference type="Proteomes" id="UP000230707"/>
    </source>
</evidence>
<name>A0A2H0NHS7_9BACT</name>
<reference evidence="3 4" key="1">
    <citation type="submission" date="2017-09" db="EMBL/GenBank/DDBJ databases">
        <title>Depth-based differentiation of microbial function through sediment-hosted aquifers and enrichment of novel symbionts in the deep terrestrial subsurface.</title>
        <authorList>
            <person name="Probst A.J."/>
            <person name="Ladd B."/>
            <person name="Jarett J.K."/>
            <person name="Geller-Mcgrath D.E."/>
            <person name="Sieber C.M."/>
            <person name="Emerson J.B."/>
            <person name="Anantharaman K."/>
            <person name="Thomas B.C."/>
            <person name="Malmstrom R."/>
            <person name="Stieglmeier M."/>
            <person name="Klingl A."/>
            <person name="Woyke T."/>
            <person name="Ryan C.M."/>
            <person name="Banfield J.F."/>
        </authorList>
    </citation>
    <scope>NUCLEOTIDE SEQUENCE [LARGE SCALE GENOMIC DNA]</scope>
    <source>
        <strain evidence="3">CG11_big_fil_rev_8_21_14_0_20_37_11</strain>
    </source>
</reference>